<dbReference type="GO" id="GO:0006260">
    <property type="term" value="P:DNA replication"/>
    <property type="evidence" value="ECO:0007669"/>
    <property type="project" value="InterPro"/>
</dbReference>
<dbReference type="GO" id="GO:0008408">
    <property type="term" value="F:3'-5' exonuclease activity"/>
    <property type="evidence" value="ECO:0007669"/>
    <property type="project" value="InterPro"/>
</dbReference>
<accession>A0A2X3KL86</accession>
<dbReference type="Gene3D" id="1.10.10.1600">
    <property type="entry name" value="Bacterial DNA polymerase III alpha subunit, thumb domain"/>
    <property type="match status" value="1"/>
</dbReference>
<organism evidence="5 6">
    <name type="scientific">Escherichia coli</name>
    <dbReference type="NCBI Taxonomy" id="562"/>
    <lineage>
        <taxon>Bacteria</taxon>
        <taxon>Pseudomonadati</taxon>
        <taxon>Pseudomonadota</taxon>
        <taxon>Gammaproteobacteria</taxon>
        <taxon>Enterobacterales</taxon>
        <taxon>Enterobacteriaceae</taxon>
        <taxon>Escherichia</taxon>
    </lineage>
</organism>
<evidence type="ECO:0000313" key="5">
    <source>
        <dbReference type="EMBL" id="SQD06695.1"/>
    </source>
</evidence>
<gene>
    <name evidence="5" type="primary">dnaE_4</name>
    <name evidence="5" type="ORF">NCTC8009_07300</name>
</gene>
<dbReference type="SUPFAM" id="SSF89550">
    <property type="entry name" value="PHP domain-like"/>
    <property type="match status" value="1"/>
</dbReference>
<keyword evidence="5" id="KW-0808">Transferase</keyword>
<dbReference type="InterPro" id="IPR004805">
    <property type="entry name" value="DnaE2/DnaE/PolC"/>
</dbReference>
<protein>
    <recommendedName>
        <fullName evidence="1">DNA polymerase III subunit alpha</fullName>
    </recommendedName>
</protein>
<evidence type="ECO:0000256" key="2">
    <source>
        <dbReference type="ARBA" id="ARBA00022490"/>
    </source>
</evidence>
<dbReference type="Proteomes" id="UP000250991">
    <property type="component" value="Unassembled WGS sequence"/>
</dbReference>
<dbReference type="InterPro" id="IPR004013">
    <property type="entry name" value="PHP_dom"/>
</dbReference>
<reference evidence="5 6" key="1">
    <citation type="submission" date="2018-06" db="EMBL/GenBank/DDBJ databases">
        <authorList>
            <consortium name="Pathogen Informatics"/>
            <person name="Doyle S."/>
        </authorList>
    </citation>
    <scope>NUCLEOTIDE SEQUENCE [LARGE SCALE GENOMIC DNA]</scope>
    <source>
        <strain evidence="5 6">NCTC8009</strain>
    </source>
</reference>
<keyword evidence="5" id="KW-0548">Nucleotidyltransferase</keyword>
<dbReference type="Pfam" id="PF02811">
    <property type="entry name" value="PHP"/>
    <property type="match status" value="1"/>
</dbReference>
<feature type="domain" description="PHP" evidence="3">
    <location>
        <begin position="2"/>
        <end position="122"/>
    </location>
</feature>
<dbReference type="GO" id="GO:0016779">
    <property type="term" value="F:nucleotidyltransferase activity"/>
    <property type="evidence" value="ECO:0007669"/>
    <property type="project" value="UniProtKB-KW"/>
</dbReference>
<name>A0A2X3KL86_ECOLX</name>
<dbReference type="InterPro" id="IPR041931">
    <property type="entry name" value="DNA_pol3_alpha_thumb_dom"/>
</dbReference>
<dbReference type="InterPro" id="IPR011708">
    <property type="entry name" value="DNA_pol3_alpha_NTPase_dom"/>
</dbReference>
<evidence type="ECO:0000259" key="3">
    <source>
        <dbReference type="Pfam" id="PF02811"/>
    </source>
</evidence>
<evidence type="ECO:0000313" key="6">
    <source>
        <dbReference type="Proteomes" id="UP000250991"/>
    </source>
</evidence>
<evidence type="ECO:0000256" key="1">
    <source>
        <dbReference type="ARBA" id="ARBA00019114"/>
    </source>
</evidence>
<dbReference type="InterPro" id="IPR016195">
    <property type="entry name" value="Pol/histidinol_Pase-like"/>
</dbReference>
<dbReference type="AlphaFoldDB" id="A0A2X3KL86"/>
<dbReference type="EMBL" id="UARW01000010">
    <property type="protein sequence ID" value="SQD06695.1"/>
    <property type="molecule type" value="Genomic_DNA"/>
</dbReference>
<evidence type="ECO:0000259" key="4">
    <source>
        <dbReference type="Pfam" id="PF07733"/>
    </source>
</evidence>
<dbReference type="FunFam" id="3.20.20.140:FF:000028">
    <property type="entry name" value="DNA polymerase III subunit alpha"/>
    <property type="match status" value="1"/>
</dbReference>
<dbReference type="NCBIfam" id="TIGR00594">
    <property type="entry name" value="polc"/>
    <property type="match status" value="1"/>
</dbReference>
<dbReference type="InterPro" id="IPR049821">
    <property type="entry name" value="PolIIIA_DnaE1_PHP"/>
</dbReference>
<dbReference type="Pfam" id="PF07733">
    <property type="entry name" value="DNA_pol3_alpha"/>
    <property type="match status" value="1"/>
</dbReference>
<proteinExistence type="predicted"/>
<dbReference type="CDD" id="cd07433">
    <property type="entry name" value="PHP_PolIIIA_DnaE1"/>
    <property type="match status" value="1"/>
</dbReference>
<dbReference type="Gene3D" id="3.20.20.140">
    <property type="entry name" value="Metal-dependent hydrolases"/>
    <property type="match status" value="1"/>
</dbReference>
<keyword evidence="2" id="KW-0963">Cytoplasm</keyword>
<feature type="domain" description="Bacterial DNA polymerase III alpha subunit NTPase" evidence="4">
    <location>
        <begin position="241"/>
        <end position="434"/>
    </location>
</feature>
<dbReference type="PANTHER" id="PTHR32294:SF0">
    <property type="entry name" value="DNA POLYMERASE III SUBUNIT ALPHA"/>
    <property type="match status" value="1"/>
</dbReference>
<dbReference type="PANTHER" id="PTHR32294">
    <property type="entry name" value="DNA POLYMERASE III SUBUNIT ALPHA"/>
    <property type="match status" value="1"/>
</dbReference>
<sequence length="437" mass="48711">MKFYGAGHGAGIKPIVGADFNVQCDLLGDELTHLTVLAANNTGYQNLTLLISKAYQRGYGAAGPIIDRDWLIELNEGLILLSGGRMGDVGRSLLRGNSALVDECVAFYEEHFPDRYFLELIRTGRPDEESYLHAAVELAEARGLPVVATNDVRFIDSSDFDAHEIRVAIHDGFTLDDPKRPRNYSPQQYMRSEEEMCELFADIPEALANTVEIAKRCNVTVRLGEYFLPQFPTGDMSTEDYLVKRAKEGLEERLAFLFPDEEERLKRRPEYDERLETELQVINQMGFPGYFLIVMEFIQWSKDNGVPVGPGRGSGAGSLVAYALKITDLDRWNLTCCSNVSLTRNVSPCLTSTLTSVWRNADQVIEHVADMYGRDAVSQIITFGTMAAKAVIRDVGRVLGHPYGFVDRISKLIPPDPGMTLAKALKPSRSCRNLRSG</sequence>